<dbReference type="InterPro" id="IPR011611">
    <property type="entry name" value="PfkB_dom"/>
</dbReference>
<organism evidence="8 9">
    <name type="scientific">Pseudoalteromonas rubra</name>
    <dbReference type="NCBI Taxonomy" id="43658"/>
    <lineage>
        <taxon>Bacteria</taxon>
        <taxon>Pseudomonadati</taxon>
        <taxon>Pseudomonadota</taxon>
        <taxon>Gammaproteobacteria</taxon>
        <taxon>Alteromonadales</taxon>
        <taxon>Pseudoalteromonadaceae</taxon>
        <taxon>Pseudoalteromonas</taxon>
    </lineage>
</organism>
<dbReference type="Gene3D" id="3.40.1190.20">
    <property type="match status" value="1"/>
</dbReference>
<evidence type="ECO:0000259" key="7">
    <source>
        <dbReference type="Pfam" id="PF00294"/>
    </source>
</evidence>
<keyword evidence="4 6" id="KW-0418">Kinase</keyword>
<evidence type="ECO:0000256" key="6">
    <source>
        <dbReference type="RuleBase" id="RU003704"/>
    </source>
</evidence>
<dbReference type="InterPro" id="IPR029056">
    <property type="entry name" value="Ribokinase-like"/>
</dbReference>
<proteinExistence type="inferred from homology"/>
<accession>A0A0F4QLG4</accession>
<sequence length="314" mass="34336">MSLVCFGEALIDFLSDGKTPESFTKYAGGAPANVAVAAARQGVAASFCGMVGDDMFGHFIKQELQSHGVNCDYVNSTDKAKTALAFVSLDSNGERSFSFYRPPAADLLFRSDDFDPSMFDTHSLIHVCSNSLTETNIYKTTVHALTQARAQGMNTSFDMNLRENLWTSMTHCSKRIWHVISLSDIVKLSHEELVFLNEQSHPGQPQSHTLDAIMAANVKLLIITDGKQAVRFYGQTYQGEVQVPDVTAVDTTAAGDAFVGGLLATFIRSDLPIYTILADRDSVYRAIEYASRCGAFAVTRYGAFDSLPSYKDIA</sequence>
<dbReference type="RefSeq" id="WP_046005191.1">
    <property type="nucleotide sequence ID" value="NZ_JXYA01000026.1"/>
</dbReference>
<dbReference type="GO" id="GO:0008865">
    <property type="term" value="F:fructokinase activity"/>
    <property type="evidence" value="ECO:0007669"/>
    <property type="project" value="UniProtKB-ARBA"/>
</dbReference>
<dbReference type="PANTHER" id="PTHR43085:SF1">
    <property type="entry name" value="PSEUDOURIDINE KINASE-RELATED"/>
    <property type="match status" value="1"/>
</dbReference>
<evidence type="ECO:0000256" key="4">
    <source>
        <dbReference type="ARBA" id="ARBA00022777"/>
    </source>
</evidence>
<keyword evidence="2 6" id="KW-0808">Transferase</keyword>
<evidence type="ECO:0000313" key="9">
    <source>
        <dbReference type="Proteomes" id="UP000033452"/>
    </source>
</evidence>
<keyword evidence="5" id="KW-0067">ATP-binding</keyword>
<dbReference type="Proteomes" id="UP000033452">
    <property type="component" value="Unassembled WGS sequence"/>
</dbReference>
<feature type="domain" description="Carbohydrate kinase PfkB" evidence="7">
    <location>
        <begin position="2"/>
        <end position="308"/>
    </location>
</feature>
<dbReference type="InterPro" id="IPR002173">
    <property type="entry name" value="Carboh/pur_kinase_PfkB_CS"/>
</dbReference>
<reference evidence="8 9" key="1">
    <citation type="journal article" date="2015" name="BMC Genomics">
        <title>Genome mining reveals unlocked bioactive potential of marine Gram-negative bacteria.</title>
        <authorList>
            <person name="Machado H."/>
            <person name="Sonnenschein E.C."/>
            <person name="Melchiorsen J."/>
            <person name="Gram L."/>
        </authorList>
    </citation>
    <scope>NUCLEOTIDE SEQUENCE [LARGE SCALE GENOMIC DNA]</scope>
    <source>
        <strain evidence="8 9">S2471</strain>
    </source>
</reference>
<gene>
    <name evidence="8" type="ORF">TW77_11845</name>
</gene>
<dbReference type="SUPFAM" id="SSF53613">
    <property type="entry name" value="Ribokinase-like"/>
    <property type="match status" value="1"/>
</dbReference>
<dbReference type="GO" id="GO:0005524">
    <property type="term" value="F:ATP binding"/>
    <property type="evidence" value="ECO:0007669"/>
    <property type="project" value="UniProtKB-KW"/>
</dbReference>
<comment type="caution">
    <text evidence="8">The sequence shown here is derived from an EMBL/GenBank/DDBJ whole genome shotgun (WGS) entry which is preliminary data.</text>
</comment>
<dbReference type="EMBL" id="JXYA01000026">
    <property type="protein sequence ID" value="KJZ08538.1"/>
    <property type="molecule type" value="Genomic_DNA"/>
</dbReference>
<protein>
    <submittedName>
        <fullName evidence="8">Fructokinase</fullName>
    </submittedName>
</protein>
<dbReference type="PRINTS" id="PR00990">
    <property type="entry name" value="RIBOKINASE"/>
</dbReference>
<dbReference type="PANTHER" id="PTHR43085">
    <property type="entry name" value="HEXOKINASE FAMILY MEMBER"/>
    <property type="match status" value="1"/>
</dbReference>
<name>A0A0F4QLG4_9GAMM</name>
<dbReference type="InterPro" id="IPR050306">
    <property type="entry name" value="PfkB_Carbo_kinase"/>
</dbReference>
<evidence type="ECO:0000256" key="5">
    <source>
        <dbReference type="ARBA" id="ARBA00022840"/>
    </source>
</evidence>
<keyword evidence="3" id="KW-0547">Nucleotide-binding</keyword>
<evidence type="ECO:0000313" key="8">
    <source>
        <dbReference type="EMBL" id="KJZ08538.1"/>
    </source>
</evidence>
<dbReference type="CDD" id="cd01167">
    <property type="entry name" value="bac_FRK"/>
    <property type="match status" value="1"/>
</dbReference>
<dbReference type="PATRIC" id="fig|43658.5.peg.2508"/>
<dbReference type="PROSITE" id="PS00584">
    <property type="entry name" value="PFKB_KINASES_2"/>
    <property type="match status" value="1"/>
</dbReference>
<evidence type="ECO:0000256" key="3">
    <source>
        <dbReference type="ARBA" id="ARBA00022741"/>
    </source>
</evidence>
<dbReference type="Pfam" id="PF00294">
    <property type="entry name" value="PfkB"/>
    <property type="match status" value="1"/>
</dbReference>
<dbReference type="GO" id="GO:0006000">
    <property type="term" value="P:fructose metabolic process"/>
    <property type="evidence" value="ECO:0007669"/>
    <property type="project" value="UniProtKB-ARBA"/>
</dbReference>
<evidence type="ECO:0000256" key="1">
    <source>
        <dbReference type="ARBA" id="ARBA00010688"/>
    </source>
</evidence>
<keyword evidence="9" id="KW-1185">Reference proteome</keyword>
<dbReference type="AlphaFoldDB" id="A0A0F4QLG4"/>
<comment type="similarity">
    <text evidence="1 6">Belongs to the carbohydrate kinase PfkB family.</text>
</comment>
<dbReference type="OrthoDB" id="9779730at2"/>
<evidence type="ECO:0000256" key="2">
    <source>
        <dbReference type="ARBA" id="ARBA00022679"/>
    </source>
</evidence>
<dbReference type="InterPro" id="IPR002139">
    <property type="entry name" value="Ribo/fructo_kinase"/>
</dbReference>